<sequence length="326" mass="36481">MAEYHYSNRNNIQNLRCPGYYCGRRELGNGLFSDCGSCPSGTRVNVNLSYICQLCTDTPSPYDLMYLLFMAAVPLLFHTVYIDLSLSSISWASQVKSGRKKTKTIMILNISAILEVIIAAVTTVLAVDPMGELVIQSCRTKWLSDWYTVLYNPTPYYLESLRCTQEAVYPLYSMIFIFYFACIIVLLTVRPLLCAYFSLNCGAYLKTVYAGLYFFPIAAVIHAFLGGIVYVTFPYIVIVVSVISSAIHFASEINQSAKHLIKHTVCVPRNILIVAIHWVSHGFGIIAITQLANPSIDYALLLLIPLPTIFYIATTRLSEPSKILVL</sequence>
<keyword evidence="1" id="KW-1133">Transmembrane helix</keyword>
<evidence type="ECO:0000313" key="2">
    <source>
        <dbReference type="Proteomes" id="UP000694846"/>
    </source>
</evidence>
<dbReference type="RefSeq" id="XP_025425655.1">
    <property type="nucleotide sequence ID" value="XM_025569870.1"/>
</dbReference>
<dbReference type="PANTHER" id="PTHR12740:SF4">
    <property type="entry name" value="JNK1_MAPK8-ASSOCIATED MEMBRANE PROTEIN"/>
    <property type="match status" value="1"/>
</dbReference>
<dbReference type="GeneID" id="112694417"/>
<protein>
    <submittedName>
        <fullName evidence="3">JNK1/MAPK8-associated membrane protein</fullName>
    </submittedName>
</protein>
<proteinExistence type="predicted"/>
<name>A0A8B8GRI2_9HEMI</name>
<feature type="transmembrane region" description="Helical" evidence="1">
    <location>
        <begin position="227"/>
        <end position="250"/>
    </location>
</feature>
<keyword evidence="1" id="KW-0812">Transmembrane</keyword>
<dbReference type="Pfam" id="PF05571">
    <property type="entry name" value="JAMP"/>
    <property type="match status" value="1"/>
</dbReference>
<feature type="transmembrane region" description="Helical" evidence="1">
    <location>
        <begin position="271"/>
        <end position="292"/>
    </location>
</feature>
<feature type="transmembrane region" description="Helical" evidence="1">
    <location>
        <begin position="64"/>
        <end position="84"/>
    </location>
</feature>
<dbReference type="GO" id="GO:0036503">
    <property type="term" value="P:ERAD pathway"/>
    <property type="evidence" value="ECO:0007669"/>
    <property type="project" value="TreeGrafter"/>
</dbReference>
<keyword evidence="2" id="KW-1185">Reference proteome</keyword>
<dbReference type="AlphaFoldDB" id="A0A8B8GRI2"/>
<evidence type="ECO:0000313" key="3">
    <source>
        <dbReference type="RefSeq" id="XP_025425655.1"/>
    </source>
</evidence>
<accession>A0A8B8GRI2</accession>
<feature type="transmembrane region" description="Helical" evidence="1">
    <location>
        <begin position="105"/>
        <end position="127"/>
    </location>
</feature>
<organism evidence="2 3">
    <name type="scientific">Sipha flava</name>
    <name type="common">yellow sugarcane aphid</name>
    <dbReference type="NCBI Taxonomy" id="143950"/>
    <lineage>
        <taxon>Eukaryota</taxon>
        <taxon>Metazoa</taxon>
        <taxon>Ecdysozoa</taxon>
        <taxon>Arthropoda</taxon>
        <taxon>Hexapoda</taxon>
        <taxon>Insecta</taxon>
        <taxon>Pterygota</taxon>
        <taxon>Neoptera</taxon>
        <taxon>Paraneoptera</taxon>
        <taxon>Hemiptera</taxon>
        <taxon>Sternorrhyncha</taxon>
        <taxon>Aphidomorpha</taxon>
        <taxon>Aphidoidea</taxon>
        <taxon>Aphididae</taxon>
        <taxon>Sipha</taxon>
    </lineage>
</organism>
<dbReference type="GO" id="GO:0031625">
    <property type="term" value="F:ubiquitin protein ligase binding"/>
    <property type="evidence" value="ECO:0007669"/>
    <property type="project" value="TreeGrafter"/>
</dbReference>
<dbReference type="GO" id="GO:0006986">
    <property type="term" value="P:response to unfolded protein"/>
    <property type="evidence" value="ECO:0007669"/>
    <property type="project" value="InterPro"/>
</dbReference>
<feature type="transmembrane region" description="Helical" evidence="1">
    <location>
        <begin position="298"/>
        <end position="314"/>
    </location>
</feature>
<dbReference type="Proteomes" id="UP000694846">
    <property type="component" value="Unplaced"/>
</dbReference>
<evidence type="ECO:0000256" key="1">
    <source>
        <dbReference type="SAM" id="Phobius"/>
    </source>
</evidence>
<gene>
    <name evidence="3" type="primary">LOC112694417</name>
</gene>
<feature type="transmembrane region" description="Helical" evidence="1">
    <location>
        <begin position="167"/>
        <end position="189"/>
    </location>
</feature>
<dbReference type="GO" id="GO:0016020">
    <property type="term" value="C:membrane"/>
    <property type="evidence" value="ECO:0007669"/>
    <property type="project" value="InterPro"/>
</dbReference>
<dbReference type="PANTHER" id="PTHR12740">
    <property type="entry name" value="JNK1/MAPK8-ASSOCIATED MEMBRANE PROTEIN"/>
    <property type="match status" value="1"/>
</dbReference>
<dbReference type="InterPro" id="IPR008485">
    <property type="entry name" value="JAMP"/>
</dbReference>
<keyword evidence="1" id="KW-0472">Membrane</keyword>
<reference evidence="3" key="1">
    <citation type="submission" date="2025-08" db="UniProtKB">
        <authorList>
            <consortium name="RefSeq"/>
        </authorList>
    </citation>
    <scope>IDENTIFICATION</scope>
    <source>
        <tissue evidence="3">Whole body</tissue>
    </source>
</reference>
<feature type="transmembrane region" description="Helical" evidence="1">
    <location>
        <begin position="201"/>
        <end position="221"/>
    </location>
</feature>
<dbReference type="OrthoDB" id="5920264at2759"/>